<dbReference type="Proteomes" id="UP000178315">
    <property type="component" value="Unassembled WGS sequence"/>
</dbReference>
<accession>A0A1G2A6A3</accession>
<organism evidence="2 3">
    <name type="scientific">Candidatus Jacksonbacteria bacterium RIFCSPLOWO2_02_FULL_44_20</name>
    <dbReference type="NCBI Taxonomy" id="1798460"/>
    <lineage>
        <taxon>Bacteria</taxon>
        <taxon>Candidatus Jacksoniibacteriota</taxon>
    </lineage>
</organism>
<gene>
    <name evidence="2" type="ORF">A3H61_05490</name>
</gene>
<evidence type="ECO:0008006" key="4">
    <source>
        <dbReference type="Google" id="ProtNLM"/>
    </source>
</evidence>
<evidence type="ECO:0000313" key="2">
    <source>
        <dbReference type="EMBL" id="OGY72209.1"/>
    </source>
</evidence>
<reference evidence="2 3" key="1">
    <citation type="journal article" date="2016" name="Nat. Commun.">
        <title>Thousands of microbial genomes shed light on interconnected biogeochemical processes in an aquifer system.</title>
        <authorList>
            <person name="Anantharaman K."/>
            <person name="Brown C.T."/>
            <person name="Hug L.A."/>
            <person name="Sharon I."/>
            <person name="Castelle C.J."/>
            <person name="Probst A.J."/>
            <person name="Thomas B.C."/>
            <person name="Singh A."/>
            <person name="Wilkins M.J."/>
            <person name="Karaoz U."/>
            <person name="Brodie E.L."/>
            <person name="Williams K.H."/>
            <person name="Hubbard S.S."/>
            <person name="Banfield J.F."/>
        </authorList>
    </citation>
    <scope>NUCLEOTIDE SEQUENCE [LARGE SCALE GENOMIC DNA]</scope>
</reference>
<evidence type="ECO:0000256" key="1">
    <source>
        <dbReference type="SAM" id="Phobius"/>
    </source>
</evidence>
<dbReference type="EMBL" id="MHJU01000041">
    <property type="protein sequence ID" value="OGY72209.1"/>
    <property type="molecule type" value="Genomic_DNA"/>
</dbReference>
<evidence type="ECO:0000313" key="3">
    <source>
        <dbReference type="Proteomes" id="UP000178315"/>
    </source>
</evidence>
<comment type="caution">
    <text evidence="2">The sequence shown here is derived from an EMBL/GenBank/DDBJ whole genome shotgun (WGS) entry which is preliminary data.</text>
</comment>
<proteinExistence type="predicted"/>
<name>A0A1G2A6A3_9BACT</name>
<dbReference type="AlphaFoldDB" id="A0A1G2A6A3"/>
<sequence>MPRRDYSKKSHVYKAPRMHVRRDKVKREIVKKRVRAFFFSIILAGFIAVFGYWIFFSPIFMITDFVAQEETQENGRENSLKDEVKASATEYLNKRIFLILPRQNYFLFSAENLKTRLIQTHFNFPVEEFTVQKKFPRSASVIFKRRVSRFVVVTRHEIQDEESMKIIEKAYLADSSGVVVSADVSPAPPNLPRIILLTTAEFAKYDLILDAPSVLAVLYLIDNLEKNRDASTNPAPEVKEIEIQKDRPDEFIVKTEDGYSIYFTLQYDLTKQITYLMNLLLKIGDMGKDVTYIDLRVDNRAYVCCNLSIQ</sequence>
<protein>
    <recommendedName>
        <fullName evidence="4">POTRA domain-containing protein</fullName>
    </recommendedName>
</protein>
<feature type="transmembrane region" description="Helical" evidence="1">
    <location>
        <begin position="36"/>
        <end position="55"/>
    </location>
</feature>
<keyword evidence="1" id="KW-0812">Transmembrane</keyword>
<keyword evidence="1" id="KW-0472">Membrane</keyword>
<keyword evidence="1" id="KW-1133">Transmembrane helix</keyword>